<organism evidence="1 2">
    <name type="scientific">Phytophthora megakarya</name>
    <dbReference type="NCBI Taxonomy" id="4795"/>
    <lineage>
        <taxon>Eukaryota</taxon>
        <taxon>Sar</taxon>
        <taxon>Stramenopiles</taxon>
        <taxon>Oomycota</taxon>
        <taxon>Peronosporomycetes</taxon>
        <taxon>Peronosporales</taxon>
        <taxon>Peronosporaceae</taxon>
        <taxon>Phytophthora</taxon>
    </lineage>
</organism>
<evidence type="ECO:0000313" key="2">
    <source>
        <dbReference type="Proteomes" id="UP000198211"/>
    </source>
</evidence>
<sequence length="61" mass="6754">DKHGLSYARKAMIRCGLSLGLDGIWSPVQLYPHLQEIIRKYPADFASKTDNGDCVDTCSTP</sequence>
<gene>
    <name evidence="1" type="ORF">PHMEG_00025575</name>
</gene>
<keyword evidence="2" id="KW-1185">Reference proteome</keyword>
<accession>A0A225VCX9</accession>
<proteinExistence type="predicted"/>
<name>A0A225VCX9_9STRA</name>
<comment type="caution">
    <text evidence="1">The sequence shown here is derived from an EMBL/GenBank/DDBJ whole genome shotgun (WGS) entry which is preliminary data.</text>
</comment>
<reference evidence="2" key="1">
    <citation type="submission" date="2017-03" db="EMBL/GenBank/DDBJ databases">
        <title>Phytopthora megakarya and P. palmivora, two closely related causual agents of cacao black pod achieved similar genome size and gene model numbers by different mechanisms.</title>
        <authorList>
            <person name="Ali S."/>
            <person name="Shao J."/>
            <person name="Larry D.J."/>
            <person name="Kronmiller B."/>
            <person name="Shen D."/>
            <person name="Strem M.D."/>
            <person name="Melnick R.L."/>
            <person name="Guiltinan M.J."/>
            <person name="Tyler B.M."/>
            <person name="Meinhardt L.W."/>
            <person name="Bailey B.A."/>
        </authorList>
    </citation>
    <scope>NUCLEOTIDE SEQUENCE [LARGE SCALE GENOMIC DNA]</scope>
    <source>
        <strain evidence="2">zdho120</strain>
    </source>
</reference>
<evidence type="ECO:0000313" key="1">
    <source>
        <dbReference type="EMBL" id="OWZ02799.1"/>
    </source>
</evidence>
<feature type="non-terminal residue" evidence="1">
    <location>
        <position position="1"/>
    </location>
</feature>
<dbReference type="Proteomes" id="UP000198211">
    <property type="component" value="Unassembled WGS sequence"/>
</dbReference>
<protein>
    <submittedName>
        <fullName evidence="1">Uncharacterized protein</fullName>
    </submittedName>
</protein>
<dbReference type="AlphaFoldDB" id="A0A225VCX9"/>
<dbReference type="EMBL" id="NBNE01005928">
    <property type="protein sequence ID" value="OWZ02799.1"/>
    <property type="molecule type" value="Genomic_DNA"/>
</dbReference>
<dbReference type="OrthoDB" id="120815at2759"/>